<protein>
    <submittedName>
        <fullName evidence="1">Uncharacterized protein</fullName>
    </submittedName>
</protein>
<evidence type="ECO:0000313" key="1">
    <source>
        <dbReference type="EMBL" id="MBX63577.1"/>
    </source>
</evidence>
<dbReference type="EMBL" id="GGEC01083093">
    <property type="protein sequence ID" value="MBX63577.1"/>
    <property type="molecule type" value="Transcribed_RNA"/>
</dbReference>
<dbReference type="AlphaFoldDB" id="A0A2P2Q9F0"/>
<reference evidence="1" key="1">
    <citation type="submission" date="2018-02" db="EMBL/GenBank/DDBJ databases">
        <title>Rhizophora mucronata_Transcriptome.</title>
        <authorList>
            <person name="Meera S.P."/>
            <person name="Sreeshan A."/>
            <person name="Augustine A."/>
        </authorList>
    </citation>
    <scope>NUCLEOTIDE SEQUENCE</scope>
    <source>
        <tissue evidence="1">Leaf</tissue>
    </source>
</reference>
<sequence length="81" mass="9025">MYLTRAIVTCSEFLITCMLHARLTRITNMNKMSIPDPVAVAPPIPDTKKLEYITPVVVAREISPVVLAGREARETDKTRVA</sequence>
<accession>A0A2P2Q9F0</accession>
<name>A0A2P2Q9F0_RHIMU</name>
<organism evidence="1">
    <name type="scientific">Rhizophora mucronata</name>
    <name type="common">Asiatic mangrove</name>
    <dbReference type="NCBI Taxonomy" id="61149"/>
    <lineage>
        <taxon>Eukaryota</taxon>
        <taxon>Viridiplantae</taxon>
        <taxon>Streptophyta</taxon>
        <taxon>Embryophyta</taxon>
        <taxon>Tracheophyta</taxon>
        <taxon>Spermatophyta</taxon>
        <taxon>Magnoliopsida</taxon>
        <taxon>eudicotyledons</taxon>
        <taxon>Gunneridae</taxon>
        <taxon>Pentapetalae</taxon>
        <taxon>rosids</taxon>
        <taxon>fabids</taxon>
        <taxon>Malpighiales</taxon>
        <taxon>Rhizophoraceae</taxon>
        <taxon>Rhizophora</taxon>
    </lineage>
</organism>
<proteinExistence type="predicted"/>